<reference evidence="2" key="1">
    <citation type="submission" date="2022-08" db="EMBL/GenBank/DDBJ databases">
        <authorList>
            <person name="Kallberg Y."/>
            <person name="Tangrot J."/>
            <person name="Rosling A."/>
        </authorList>
    </citation>
    <scope>NUCLEOTIDE SEQUENCE</scope>
    <source>
        <strain evidence="2">Wild A</strain>
    </source>
</reference>
<comment type="caution">
    <text evidence="2">The sequence shown here is derived from an EMBL/GenBank/DDBJ whole genome shotgun (WGS) entry which is preliminary data.</text>
</comment>
<feature type="compositionally biased region" description="Basic and acidic residues" evidence="1">
    <location>
        <begin position="21"/>
        <end position="30"/>
    </location>
</feature>
<dbReference type="EMBL" id="CAMKVN010003728">
    <property type="protein sequence ID" value="CAI2185449.1"/>
    <property type="molecule type" value="Genomic_DNA"/>
</dbReference>
<dbReference type="AlphaFoldDB" id="A0A9W4X4A3"/>
<dbReference type="Proteomes" id="UP001153678">
    <property type="component" value="Unassembled WGS sequence"/>
</dbReference>
<proteinExistence type="predicted"/>
<feature type="compositionally biased region" description="Basic residues" evidence="1">
    <location>
        <begin position="106"/>
        <end position="120"/>
    </location>
</feature>
<gene>
    <name evidence="2" type="ORF">FWILDA_LOCUS12082</name>
</gene>
<accession>A0A9W4X4A3</accession>
<evidence type="ECO:0000256" key="1">
    <source>
        <dbReference type="SAM" id="MobiDB-lite"/>
    </source>
</evidence>
<feature type="compositionally biased region" description="Basic and acidic residues" evidence="1">
    <location>
        <begin position="87"/>
        <end position="105"/>
    </location>
</feature>
<feature type="region of interest" description="Disordered" evidence="1">
    <location>
        <begin position="61"/>
        <end position="121"/>
    </location>
</feature>
<feature type="compositionally biased region" description="Basic and acidic residues" evidence="1">
    <location>
        <begin position="69"/>
        <end position="79"/>
    </location>
</feature>
<dbReference type="OrthoDB" id="2427606at2759"/>
<feature type="region of interest" description="Disordered" evidence="1">
    <location>
        <begin position="21"/>
        <end position="44"/>
    </location>
</feature>
<name>A0A9W4X4A3_9GLOM</name>
<keyword evidence="3" id="KW-1185">Reference proteome</keyword>
<organism evidence="2 3">
    <name type="scientific">Funneliformis geosporum</name>
    <dbReference type="NCBI Taxonomy" id="1117311"/>
    <lineage>
        <taxon>Eukaryota</taxon>
        <taxon>Fungi</taxon>
        <taxon>Fungi incertae sedis</taxon>
        <taxon>Mucoromycota</taxon>
        <taxon>Glomeromycotina</taxon>
        <taxon>Glomeromycetes</taxon>
        <taxon>Glomerales</taxon>
        <taxon>Glomeraceae</taxon>
        <taxon>Funneliformis</taxon>
    </lineage>
</organism>
<sequence length="366" mass="42316">MDKIYDNEFYRQFQISKNRDPVWDSRDYSDPARTSPNLSNHGMGRSLYPVRILCQTEKDVTGLSSPNAETHEQKNHDDGNGQEESPNDNKYHVFSSKKDGHEKITKNKQGKAKRKKKAIPVKKDRESLHVLDFGPQRKTNIDRKNDIRQPLGDNELESRKNTIVALVSFECCPNKRRIQEFEPSLGELFRVGSLVVTSGTTWTTEEPTTPCHHVFPNHFLTQKIECNTPMYNVSEGNGPYESSNARNNSFMLVEKIKNEYDRNRIATSVYHNILSESKESDITDLTDDMESIQEFGFNHIIIVGERDYGMLFLDCYGRIFDWDHINFLLWPLGNYLEHKLHEHKNMAWSAGLNGTITEFEVGTYVM</sequence>
<protein>
    <submittedName>
        <fullName evidence="2">9295_t:CDS:1</fullName>
    </submittedName>
</protein>
<evidence type="ECO:0000313" key="3">
    <source>
        <dbReference type="Proteomes" id="UP001153678"/>
    </source>
</evidence>
<evidence type="ECO:0000313" key="2">
    <source>
        <dbReference type="EMBL" id="CAI2185449.1"/>
    </source>
</evidence>